<keyword evidence="2" id="KW-1185">Reference proteome</keyword>
<gene>
    <name evidence="1" type="ORF">NIE79_001174</name>
</gene>
<evidence type="ECO:0000313" key="2">
    <source>
        <dbReference type="Proteomes" id="UP001201629"/>
    </source>
</evidence>
<dbReference type="Gene3D" id="3.30.565.10">
    <property type="entry name" value="Histidine kinase-like ATPase, C-terminal domain"/>
    <property type="match status" value="1"/>
</dbReference>
<comment type="caution">
    <text evidence="1">The sequence shown here is derived from an EMBL/GenBank/DDBJ whole genome shotgun (WGS) entry which is preliminary data.</text>
</comment>
<sequence>MSEYTAANITVLDFDESVRRRPGMYFGADAHLATSVLTAVVIASLHPGPRVAPTGAPEVTVEILGELAFSIGDNWPTGPDGSMAGYYDSLLTSYRWVHAAAAAVSTHTTVETWHGGHGLRQDLVGLRPTGPAHDVDAPGGTGTTLTYHLDPSYFTPSTLDSPSLDLHAEGCCDLPGQYRLRDLRSTTS</sequence>
<accession>A0ABS9N093</accession>
<reference evidence="1 2" key="1">
    <citation type="submission" date="2022-01" db="EMBL/GenBank/DDBJ databases">
        <authorList>
            <person name="Riesco R."/>
            <person name="Trujillo M.E."/>
        </authorList>
    </citation>
    <scope>NUCLEOTIDE SEQUENCE [LARGE SCALE GENOMIC DNA]</scope>
    <source>
        <strain evidence="1 2">NIE79</strain>
    </source>
</reference>
<dbReference type="InterPro" id="IPR036890">
    <property type="entry name" value="HATPase_C_sf"/>
</dbReference>
<evidence type="ECO:0000313" key="1">
    <source>
        <dbReference type="EMBL" id="MCG5443370.1"/>
    </source>
</evidence>
<proteinExistence type="predicted"/>
<dbReference type="Proteomes" id="UP001201629">
    <property type="component" value="Unassembled WGS sequence"/>
</dbReference>
<dbReference type="EMBL" id="JAKKFD010000017">
    <property type="protein sequence ID" value="MCG5443370.1"/>
    <property type="molecule type" value="Genomic_DNA"/>
</dbReference>
<protein>
    <submittedName>
        <fullName evidence="1">Uncharacterized protein</fullName>
    </submittedName>
</protein>
<dbReference type="RefSeq" id="WP_238678576.1">
    <property type="nucleotide sequence ID" value="NZ_JAKKFD010000017.1"/>
</dbReference>
<organism evidence="1 2">
    <name type="scientific">Micromonospora trifolii</name>
    <dbReference type="NCBI Taxonomy" id="2911208"/>
    <lineage>
        <taxon>Bacteria</taxon>
        <taxon>Bacillati</taxon>
        <taxon>Actinomycetota</taxon>
        <taxon>Actinomycetes</taxon>
        <taxon>Micromonosporales</taxon>
        <taxon>Micromonosporaceae</taxon>
        <taxon>Micromonospora</taxon>
    </lineage>
</organism>
<name>A0ABS9N093_9ACTN</name>